<evidence type="ECO:0000313" key="1">
    <source>
        <dbReference type="EMBL" id="EKC22569.1"/>
    </source>
</evidence>
<dbReference type="AlphaFoldDB" id="K1PUJ5"/>
<name>K1PUJ5_MAGGI</name>
<proteinExistence type="predicted"/>
<accession>K1PUJ5</accession>
<gene>
    <name evidence="1" type="ORF">CGI_10002024</name>
</gene>
<dbReference type="InParanoid" id="K1PUJ5"/>
<dbReference type="HOGENOM" id="CLU_2592089_0_0_1"/>
<sequence length="80" mass="9024">MTKFKFKFLKLADEINNAVASVSKDLVPLKEIKFREHQDPIQDKLIIAPDAKHVYEKTMQGLAEQAQGEKPSLSKSLKVA</sequence>
<organism evidence="1">
    <name type="scientific">Magallana gigas</name>
    <name type="common">Pacific oyster</name>
    <name type="synonym">Crassostrea gigas</name>
    <dbReference type="NCBI Taxonomy" id="29159"/>
    <lineage>
        <taxon>Eukaryota</taxon>
        <taxon>Metazoa</taxon>
        <taxon>Spiralia</taxon>
        <taxon>Lophotrochozoa</taxon>
        <taxon>Mollusca</taxon>
        <taxon>Bivalvia</taxon>
        <taxon>Autobranchia</taxon>
        <taxon>Pteriomorphia</taxon>
        <taxon>Ostreida</taxon>
        <taxon>Ostreoidea</taxon>
        <taxon>Ostreidae</taxon>
        <taxon>Magallana</taxon>
    </lineage>
</organism>
<protein>
    <submittedName>
        <fullName evidence="1">Uncharacterized protein</fullName>
    </submittedName>
</protein>
<dbReference type="EMBL" id="JH816650">
    <property type="protein sequence ID" value="EKC22569.1"/>
    <property type="molecule type" value="Genomic_DNA"/>
</dbReference>
<reference evidence="1" key="1">
    <citation type="journal article" date="2012" name="Nature">
        <title>The oyster genome reveals stress adaptation and complexity of shell formation.</title>
        <authorList>
            <person name="Zhang G."/>
            <person name="Fang X."/>
            <person name="Guo X."/>
            <person name="Li L."/>
            <person name="Luo R."/>
            <person name="Xu F."/>
            <person name="Yang P."/>
            <person name="Zhang L."/>
            <person name="Wang X."/>
            <person name="Qi H."/>
            <person name="Xiong Z."/>
            <person name="Que H."/>
            <person name="Xie Y."/>
            <person name="Holland P.W."/>
            <person name="Paps J."/>
            <person name="Zhu Y."/>
            <person name="Wu F."/>
            <person name="Chen Y."/>
            <person name="Wang J."/>
            <person name="Peng C."/>
            <person name="Meng J."/>
            <person name="Yang L."/>
            <person name="Liu J."/>
            <person name="Wen B."/>
            <person name="Zhang N."/>
            <person name="Huang Z."/>
            <person name="Zhu Q."/>
            <person name="Feng Y."/>
            <person name="Mount A."/>
            <person name="Hedgecock D."/>
            <person name="Xu Z."/>
            <person name="Liu Y."/>
            <person name="Domazet-Loso T."/>
            <person name="Du Y."/>
            <person name="Sun X."/>
            <person name="Zhang S."/>
            <person name="Liu B."/>
            <person name="Cheng P."/>
            <person name="Jiang X."/>
            <person name="Li J."/>
            <person name="Fan D."/>
            <person name="Wang W."/>
            <person name="Fu W."/>
            <person name="Wang T."/>
            <person name="Wang B."/>
            <person name="Zhang J."/>
            <person name="Peng Z."/>
            <person name="Li Y."/>
            <person name="Li N."/>
            <person name="Wang J."/>
            <person name="Chen M."/>
            <person name="He Y."/>
            <person name="Tan F."/>
            <person name="Song X."/>
            <person name="Zheng Q."/>
            <person name="Huang R."/>
            <person name="Yang H."/>
            <person name="Du X."/>
            <person name="Chen L."/>
            <person name="Yang M."/>
            <person name="Gaffney P.M."/>
            <person name="Wang S."/>
            <person name="Luo L."/>
            <person name="She Z."/>
            <person name="Ming Y."/>
            <person name="Huang W."/>
            <person name="Zhang S."/>
            <person name="Huang B."/>
            <person name="Zhang Y."/>
            <person name="Qu T."/>
            <person name="Ni P."/>
            <person name="Miao G."/>
            <person name="Wang J."/>
            <person name="Wang Q."/>
            <person name="Steinberg C.E."/>
            <person name="Wang H."/>
            <person name="Li N."/>
            <person name="Qian L."/>
            <person name="Zhang G."/>
            <person name="Li Y."/>
            <person name="Yang H."/>
            <person name="Liu X."/>
            <person name="Wang J."/>
            <person name="Yin Y."/>
            <person name="Wang J."/>
        </authorList>
    </citation>
    <scope>NUCLEOTIDE SEQUENCE [LARGE SCALE GENOMIC DNA]</scope>
    <source>
        <strain evidence="1">05x7-T-G4-1.051#20</strain>
    </source>
</reference>